<evidence type="ECO:0000256" key="1">
    <source>
        <dbReference type="SAM" id="MobiDB-lite"/>
    </source>
</evidence>
<protein>
    <submittedName>
        <fullName evidence="3">Uncharacterized protein</fullName>
    </submittedName>
</protein>
<keyword evidence="4" id="KW-1185">Reference proteome</keyword>
<gene>
    <name evidence="3" type="ORF">DL240_11130</name>
</gene>
<feature type="chain" id="PRO_5016274774" evidence="2">
    <location>
        <begin position="19"/>
        <end position="279"/>
    </location>
</feature>
<accession>A0A328C8Z4</accession>
<evidence type="ECO:0000256" key="2">
    <source>
        <dbReference type="SAM" id="SignalP"/>
    </source>
</evidence>
<proteinExistence type="predicted"/>
<evidence type="ECO:0000313" key="3">
    <source>
        <dbReference type="EMBL" id="RAL22395.1"/>
    </source>
</evidence>
<dbReference type="Proteomes" id="UP000249169">
    <property type="component" value="Unassembled WGS sequence"/>
</dbReference>
<feature type="region of interest" description="Disordered" evidence="1">
    <location>
        <begin position="20"/>
        <end position="56"/>
    </location>
</feature>
<dbReference type="OrthoDB" id="5525530at2"/>
<evidence type="ECO:0000313" key="4">
    <source>
        <dbReference type="Proteomes" id="UP000249169"/>
    </source>
</evidence>
<feature type="region of interest" description="Disordered" evidence="1">
    <location>
        <begin position="161"/>
        <end position="182"/>
    </location>
</feature>
<reference evidence="3 4" key="1">
    <citation type="submission" date="2018-05" db="EMBL/GenBank/DDBJ databases">
        <title>Lujinxingia marina gen. nov. sp. nov., a new facultative anaerobic member of the class Deltaproteobacteria, and proposal of Lujinxingaceae fam. nov.</title>
        <authorList>
            <person name="Li C.-M."/>
        </authorList>
    </citation>
    <scope>NUCLEOTIDE SEQUENCE [LARGE SCALE GENOMIC DNA]</scope>
    <source>
        <strain evidence="3 4">B210</strain>
    </source>
</reference>
<feature type="compositionally biased region" description="Basic and acidic residues" evidence="1">
    <location>
        <begin position="172"/>
        <end position="182"/>
    </location>
</feature>
<comment type="caution">
    <text evidence="3">The sequence shown here is derived from an EMBL/GenBank/DDBJ whole genome shotgun (WGS) entry which is preliminary data.</text>
</comment>
<feature type="signal peptide" evidence="2">
    <location>
        <begin position="1"/>
        <end position="18"/>
    </location>
</feature>
<dbReference type="RefSeq" id="WP_111729966.1">
    <property type="nucleotide sequence ID" value="NZ_QHKO01000004.1"/>
</dbReference>
<dbReference type="AlphaFoldDB" id="A0A328C8Z4"/>
<organism evidence="3 4">
    <name type="scientific">Lujinxingia litoralis</name>
    <dbReference type="NCBI Taxonomy" id="2211119"/>
    <lineage>
        <taxon>Bacteria</taxon>
        <taxon>Deltaproteobacteria</taxon>
        <taxon>Bradymonadales</taxon>
        <taxon>Lujinxingiaceae</taxon>
        <taxon>Lujinxingia</taxon>
    </lineage>
</organism>
<dbReference type="EMBL" id="QHKO01000004">
    <property type="protein sequence ID" value="RAL22395.1"/>
    <property type="molecule type" value="Genomic_DNA"/>
</dbReference>
<keyword evidence="2" id="KW-0732">Signal</keyword>
<name>A0A328C8Z4_9DELT</name>
<sequence length="279" mass="30556">MLFAPLLALMLGLPMLQAAPAPPNTERTSPRQALPSPALVTVRDPSPTSPPRAFPNLEGRYAQKVVTTTRARVMGIGRVDTLTTGYLLADITQDGPRLELESTVCHAELSGSNVVRTLIPRAFINSLPTRTRQGSLSPLDQGWQLHVERDWDIRGVRLRDPANEALPDDPDDPRIVDQDGDGHPGLTVRVEGLVDGEVRVIQRGWDAYTFVVEDPAHLRGQVDWNSEQNVIDATSRLLRGGPESRPLRGKDHNRVELKRVAPSTTCATLRANPGAIFGD</sequence>